<protein>
    <submittedName>
        <fullName evidence="1">CLUMA_CG007716, isoform A</fullName>
    </submittedName>
</protein>
<keyword evidence="2" id="KW-1185">Reference proteome</keyword>
<evidence type="ECO:0000313" key="1">
    <source>
        <dbReference type="EMBL" id="CRK94200.1"/>
    </source>
</evidence>
<evidence type="ECO:0000313" key="2">
    <source>
        <dbReference type="Proteomes" id="UP000183832"/>
    </source>
</evidence>
<dbReference type="AlphaFoldDB" id="A0A1J1I1J9"/>
<dbReference type="EMBL" id="CVRI01000038">
    <property type="protein sequence ID" value="CRK94200.1"/>
    <property type="molecule type" value="Genomic_DNA"/>
</dbReference>
<sequence length="62" mass="7269">MSLQLQLLNTFLPQLSLMTWEFLFLQGGYKQPQSNCERIWSDKYVEYITSHESLTVSKNAVL</sequence>
<gene>
    <name evidence="1" type="ORF">CLUMA_CG007716</name>
</gene>
<accession>A0A1J1I1J9</accession>
<name>A0A1J1I1J9_9DIPT</name>
<proteinExistence type="predicted"/>
<reference evidence="1 2" key="1">
    <citation type="submission" date="2015-04" db="EMBL/GenBank/DDBJ databases">
        <authorList>
            <person name="Syromyatnikov M.Y."/>
            <person name="Popov V.N."/>
        </authorList>
    </citation>
    <scope>NUCLEOTIDE SEQUENCE [LARGE SCALE GENOMIC DNA]</scope>
</reference>
<dbReference type="Proteomes" id="UP000183832">
    <property type="component" value="Unassembled WGS sequence"/>
</dbReference>
<organism evidence="1 2">
    <name type="scientific">Clunio marinus</name>
    <dbReference type="NCBI Taxonomy" id="568069"/>
    <lineage>
        <taxon>Eukaryota</taxon>
        <taxon>Metazoa</taxon>
        <taxon>Ecdysozoa</taxon>
        <taxon>Arthropoda</taxon>
        <taxon>Hexapoda</taxon>
        <taxon>Insecta</taxon>
        <taxon>Pterygota</taxon>
        <taxon>Neoptera</taxon>
        <taxon>Endopterygota</taxon>
        <taxon>Diptera</taxon>
        <taxon>Nematocera</taxon>
        <taxon>Chironomoidea</taxon>
        <taxon>Chironomidae</taxon>
        <taxon>Clunio</taxon>
    </lineage>
</organism>